<dbReference type="SUPFAM" id="SSF51445">
    <property type="entry name" value="(Trans)glycosidases"/>
    <property type="match status" value="1"/>
</dbReference>
<evidence type="ECO:0000256" key="12">
    <source>
        <dbReference type="RuleBase" id="RU361175"/>
    </source>
</evidence>
<sequence>MKSLSLPKDSALWSKAFTFGVATSSFQIEGAVNERALSIWDTFCDKPGAIKDQSTGEVACEHIERWADDVELIKSLNVDSYRLSISWPRVINENGMVNQQGLAFYSQLIKALKETGIDVFVTLYHWDLPQYLEDKGGWLNRDTAYEFEKYTQVVVETLKEDVTAFTTLNEPWCSAYLGYEAGIHAPGKTGRDNGLVAAHHLLLAHGLAMRVLNTQSPNTENGIVLNFSPCYPFNDTSEDKKASVLADQYFNHWYLKPVIDGAYPAIFESELEATGVVQPGDMAIIQQPMDYLGVNYYTRSYFSHDHQSGFVSCPAKDDELTAMGWEIFPQGLTDILIDLNNQYSLPPIYITENGAAMDDEIIDGKVEDTKRVAYFQSHLKAVDTAMNQGVDIKGYFAWSLMDNFEWAEGYEKRFGIVYVDFETQKRTIKQSGLAYSQLLAERKQQQ</sequence>
<feature type="binding site" evidence="10">
    <location>
        <position position="27"/>
    </location>
    <ligand>
        <name>substrate</name>
    </ligand>
</feature>
<evidence type="ECO:0000256" key="8">
    <source>
        <dbReference type="ARBA" id="ARBA00023326"/>
    </source>
</evidence>
<dbReference type="PANTHER" id="PTHR10353:SF36">
    <property type="entry name" value="LP05116P"/>
    <property type="match status" value="1"/>
</dbReference>
<name>A0A975D927_9GAMM</name>
<feature type="binding site" evidence="10">
    <location>
        <position position="169"/>
    </location>
    <ligand>
        <name>substrate</name>
    </ligand>
</feature>
<feature type="binding site" evidence="10">
    <location>
        <begin position="405"/>
        <end position="406"/>
    </location>
    <ligand>
        <name>substrate</name>
    </ligand>
</feature>
<dbReference type="Pfam" id="PF00232">
    <property type="entry name" value="Glyco_hydro_1"/>
    <property type="match status" value="1"/>
</dbReference>
<dbReference type="Proteomes" id="UP000682739">
    <property type="component" value="Chromosome"/>
</dbReference>
<comment type="similarity">
    <text evidence="2 12">Belongs to the glycosyl hydrolase 1 family.</text>
</comment>
<evidence type="ECO:0000256" key="4">
    <source>
        <dbReference type="ARBA" id="ARBA00022801"/>
    </source>
</evidence>
<proteinExistence type="inferred from homology"/>
<feature type="active site" description="Proton donor" evidence="9">
    <location>
        <position position="170"/>
    </location>
</feature>
<keyword evidence="7 12" id="KW-0326">Glycosidase</keyword>
<evidence type="ECO:0000256" key="7">
    <source>
        <dbReference type="ARBA" id="ARBA00023295"/>
    </source>
</evidence>
<dbReference type="FunFam" id="3.20.20.80:FF:000004">
    <property type="entry name" value="Beta-glucosidase 6-phospho-beta-glucosidase"/>
    <property type="match status" value="1"/>
</dbReference>
<organism evidence="13 14">
    <name type="scientific">Psychrosphaera ytuae</name>
    <dbReference type="NCBI Taxonomy" id="2820710"/>
    <lineage>
        <taxon>Bacteria</taxon>
        <taxon>Pseudomonadati</taxon>
        <taxon>Pseudomonadota</taxon>
        <taxon>Gammaproteobacteria</taxon>
        <taxon>Alteromonadales</taxon>
        <taxon>Pseudoalteromonadaceae</taxon>
        <taxon>Psychrosphaera</taxon>
    </lineage>
</organism>
<evidence type="ECO:0000256" key="9">
    <source>
        <dbReference type="PIRSR" id="PIRSR617736-1"/>
    </source>
</evidence>
<reference evidence="13" key="1">
    <citation type="submission" date="2021-03" db="EMBL/GenBank/DDBJ databases">
        <title>Description of Psychrosphaera ytuae sp. nov. isolated from deep sea sediment of South China Sea.</title>
        <authorList>
            <person name="Zhang J."/>
            <person name="Xu X.-D."/>
        </authorList>
    </citation>
    <scope>NUCLEOTIDE SEQUENCE</scope>
    <source>
        <strain evidence="13">MTZ26</strain>
    </source>
</reference>
<accession>A0A975D927</accession>
<dbReference type="EC" id="3.2.1.21" evidence="3 12"/>
<dbReference type="GO" id="GO:0030245">
    <property type="term" value="P:cellulose catabolic process"/>
    <property type="evidence" value="ECO:0007669"/>
    <property type="project" value="UniProtKB-KW"/>
</dbReference>
<dbReference type="InterPro" id="IPR018120">
    <property type="entry name" value="Glyco_hydro_1_AS"/>
</dbReference>
<feature type="active site" description="Nucleophile" evidence="9 11">
    <location>
        <position position="352"/>
    </location>
</feature>
<dbReference type="InterPro" id="IPR017736">
    <property type="entry name" value="Glyco_hydro_1_beta-glucosidase"/>
</dbReference>
<dbReference type="KEGG" id="psym:J1N51_08205"/>
<dbReference type="Gene3D" id="3.20.20.80">
    <property type="entry name" value="Glycosidases"/>
    <property type="match status" value="1"/>
</dbReference>
<evidence type="ECO:0000313" key="14">
    <source>
        <dbReference type="Proteomes" id="UP000682739"/>
    </source>
</evidence>
<keyword evidence="14" id="KW-1185">Reference proteome</keyword>
<evidence type="ECO:0000256" key="2">
    <source>
        <dbReference type="ARBA" id="ARBA00010838"/>
    </source>
</evidence>
<dbReference type="InterPro" id="IPR033132">
    <property type="entry name" value="GH_1_N_CS"/>
</dbReference>
<keyword evidence="5" id="KW-0136">Cellulose degradation</keyword>
<dbReference type="AlphaFoldDB" id="A0A975D927"/>
<dbReference type="GO" id="GO:0008422">
    <property type="term" value="F:beta-glucosidase activity"/>
    <property type="evidence" value="ECO:0007669"/>
    <property type="project" value="UniProtKB-EC"/>
</dbReference>
<dbReference type="NCBIfam" id="TIGR03356">
    <property type="entry name" value="BGL"/>
    <property type="match status" value="1"/>
</dbReference>
<dbReference type="PANTHER" id="PTHR10353">
    <property type="entry name" value="GLYCOSYL HYDROLASE"/>
    <property type="match status" value="1"/>
</dbReference>
<feature type="binding site" evidence="10">
    <location>
        <position position="398"/>
    </location>
    <ligand>
        <name>substrate</name>
    </ligand>
</feature>
<dbReference type="RefSeq" id="WP_208830235.1">
    <property type="nucleotide sequence ID" value="NZ_CP072110.1"/>
</dbReference>
<evidence type="ECO:0000256" key="11">
    <source>
        <dbReference type="PROSITE-ProRule" id="PRU10055"/>
    </source>
</evidence>
<keyword evidence="4 12" id="KW-0378">Hydrolase</keyword>
<keyword evidence="8" id="KW-0624">Polysaccharide degradation</keyword>
<evidence type="ECO:0000313" key="13">
    <source>
        <dbReference type="EMBL" id="QTH62762.1"/>
    </source>
</evidence>
<evidence type="ECO:0000256" key="6">
    <source>
        <dbReference type="ARBA" id="ARBA00023277"/>
    </source>
</evidence>
<evidence type="ECO:0000256" key="1">
    <source>
        <dbReference type="ARBA" id="ARBA00000448"/>
    </source>
</evidence>
<evidence type="ECO:0000256" key="5">
    <source>
        <dbReference type="ARBA" id="ARBA00023001"/>
    </source>
</evidence>
<protein>
    <recommendedName>
        <fullName evidence="3 12">Beta-glucosidase</fullName>
        <ecNumber evidence="3 12">3.2.1.21</ecNumber>
    </recommendedName>
</protein>
<evidence type="ECO:0000256" key="10">
    <source>
        <dbReference type="PIRSR" id="PIRSR617736-2"/>
    </source>
</evidence>
<dbReference type="PROSITE" id="PS00572">
    <property type="entry name" value="GLYCOSYL_HYDROL_F1_1"/>
    <property type="match status" value="1"/>
</dbReference>
<dbReference type="PROSITE" id="PS00653">
    <property type="entry name" value="GLYCOSYL_HYDROL_F1_2"/>
    <property type="match status" value="1"/>
</dbReference>
<dbReference type="InterPro" id="IPR001360">
    <property type="entry name" value="Glyco_hydro_1"/>
</dbReference>
<feature type="binding site" evidence="10">
    <location>
        <position position="125"/>
    </location>
    <ligand>
        <name>substrate</name>
    </ligand>
</feature>
<dbReference type="EMBL" id="CP072110">
    <property type="protein sequence ID" value="QTH62762.1"/>
    <property type="molecule type" value="Genomic_DNA"/>
</dbReference>
<feature type="binding site" evidence="10">
    <location>
        <position position="297"/>
    </location>
    <ligand>
        <name>substrate</name>
    </ligand>
</feature>
<dbReference type="PRINTS" id="PR00131">
    <property type="entry name" value="GLHYDRLASE1"/>
</dbReference>
<comment type="catalytic activity">
    <reaction evidence="1 12">
        <text>Hydrolysis of terminal, non-reducing beta-D-glucosyl residues with release of beta-D-glucose.</text>
        <dbReference type="EC" id="3.2.1.21"/>
    </reaction>
</comment>
<gene>
    <name evidence="13" type="ORF">J1N51_08205</name>
</gene>
<keyword evidence="6" id="KW-0119">Carbohydrate metabolism</keyword>
<dbReference type="InterPro" id="IPR017853">
    <property type="entry name" value="GH"/>
</dbReference>
<evidence type="ECO:0000256" key="3">
    <source>
        <dbReference type="ARBA" id="ARBA00012744"/>
    </source>
</evidence>